<dbReference type="WBParaSite" id="jg26343">
    <property type="protein sequence ID" value="jg26343"/>
    <property type="gene ID" value="jg26343"/>
</dbReference>
<organism evidence="1 2">
    <name type="scientific">Ditylenchus dipsaci</name>
    <dbReference type="NCBI Taxonomy" id="166011"/>
    <lineage>
        <taxon>Eukaryota</taxon>
        <taxon>Metazoa</taxon>
        <taxon>Ecdysozoa</taxon>
        <taxon>Nematoda</taxon>
        <taxon>Chromadorea</taxon>
        <taxon>Rhabditida</taxon>
        <taxon>Tylenchina</taxon>
        <taxon>Tylenchomorpha</taxon>
        <taxon>Sphaerularioidea</taxon>
        <taxon>Anguinidae</taxon>
        <taxon>Anguininae</taxon>
        <taxon>Ditylenchus</taxon>
    </lineage>
</organism>
<keyword evidence="1" id="KW-1185">Reference proteome</keyword>
<protein>
    <submittedName>
        <fullName evidence="2">Uncharacterized protein</fullName>
    </submittedName>
</protein>
<dbReference type="AlphaFoldDB" id="A0A915E3L0"/>
<accession>A0A915E3L0</accession>
<dbReference type="Proteomes" id="UP000887574">
    <property type="component" value="Unplaced"/>
</dbReference>
<proteinExistence type="predicted"/>
<reference evidence="2" key="1">
    <citation type="submission" date="2022-11" db="UniProtKB">
        <authorList>
            <consortium name="WormBaseParasite"/>
        </authorList>
    </citation>
    <scope>IDENTIFICATION</scope>
</reference>
<sequence>MAWIGDVDQYEHICFPKNVNEVAGTNVRRSIKQSWQQEHKKLVLKQGSSVYEYPQWRKECPGITLNRDSDANAQRLFLCMSSRISYIRAVLTSRSTSQSC</sequence>
<name>A0A915E3L0_9BILA</name>
<evidence type="ECO:0000313" key="2">
    <source>
        <dbReference type="WBParaSite" id="jg26343"/>
    </source>
</evidence>
<evidence type="ECO:0000313" key="1">
    <source>
        <dbReference type="Proteomes" id="UP000887574"/>
    </source>
</evidence>